<evidence type="ECO:0000313" key="2">
    <source>
        <dbReference type="Proteomes" id="UP000295293"/>
    </source>
</evidence>
<accession>A0A4V3DN20</accession>
<dbReference type="AlphaFoldDB" id="A0A4V3DN20"/>
<name>A0A4V3DN20_9GAMM</name>
<comment type="caution">
    <text evidence="1">The sequence shown here is derived from an EMBL/GenBank/DDBJ whole genome shotgun (WGS) entry which is preliminary data.</text>
</comment>
<dbReference type="Proteomes" id="UP000295293">
    <property type="component" value="Unassembled WGS sequence"/>
</dbReference>
<evidence type="ECO:0000313" key="1">
    <source>
        <dbReference type="EMBL" id="TDR46766.1"/>
    </source>
</evidence>
<reference evidence="1 2" key="1">
    <citation type="submission" date="2019-03" db="EMBL/GenBank/DDBJ databases">
        <title>Genomic Encyclopedia of Type Strains, Phase IV (KMG-IV): sequencing the most valuable type-strain genomes for metagenomic binning, comparative biology and taxonomic classification.</title>
        <authorList>
            <person name="Goeker M."/>
        </authorList>
    </citation>
    <scope>NUCLEOTIDE SEQUENCE [LARGE SCALE GENOMIC DNA]</scope>
    <source>
        <strain evidence="1 2">DSM 21667</strain>
    </source>
</reference>
<keyword evidence="2" id="KW-1185">Reference proteome</keyword>
<organism evidence="1 2">
    <name type="scientific">Tahibacter aquaticus</name>
    <dbReference type="NCBI Taxonomy" id="520092"/>
    <lineage>
        <taxon>Bacteria</taxon>
        <taxon>Pseudomonadati</taxon>
        <taxon>Pseudomonadota</taxon>
        <taxon>Gammaproteobacteria</taxon>
        <taxon>Lysobacterales</taxon>
        <taxon>Rhodanobacteraceae</taxon>
        <taxon>Tahibacter</taxon>
    </lineage>
</organism>
<dbReference type="EMBL" id="SNZH01000003">
    <property type="protein sequence ID" value="TDR46766.1"/>
    <property type="molecule type" value="Genomic_DNA"/>
</dbReference>
<proteinExistence type="predicted"/>
<gene>
    <name evidence="1" type="ORF">DFR29_103302</name>
</gene>
<sequence>MSHVLKSKASDLTQKDLWFKAFIASLHRTDPKAAAADADEAVDVCNGRWSGQQPTIGSLNNRHDYPVGRTFA</sequence>
<protein>
    <submittedName>
        <fullName evidence="1">Uncharacterized protein</fullName>
    </submittedName>
</protein>